<sequence>MDASLGLDRPSDQICGNKIHKHASSSPSLGFSRCEGRYATSPSYAITQPKGPAVRHHSTATAGHLLSIFPPSFSTRNSSQRHHFLQLEDKRSFIVNIRPRHLQDLAALSKQQSSFGELFTSCSAPASHRHLRPSSDSEQQASSSMEEITKEFEERKIELEAKALEIYQASDADIKHISCSVASFRCINTTVVIEMLLSYFLIFTVLHDSAVTYD</sequence>
<dbReference type="EMBL" id="JACMSC010000004">
    <property type="protein sequence ID" value="KAG6524804.1"/>
    <property type="molecule type" value="Genomic_DNA"/>
</dbReference>
<organism evidence="2 3">
    <name type="scientific">Zingiber officinale</name>
    <name type="common">Ginger</name>
    <name type="synonym">Amomum zingiber</name>
    <dbReference type="NCBI Taxonomy" id="94328"/>
    <lineage>
        <taxon>Eukaryota</taxon>
        <taxon>Viridiplantae</taxon>
        <taxon>Streptophyta</taxon>
        <taxon>Embryophyta</taxon>
        <taxon>Tracheophyta</taxon>
        <taxon>Spermatophyta</taxon>
        <taxon>Magnoliopsida</taxon>
        <taxon>Liliopsida</taxon>
        <taxon>Zingiberales</taxon>
        <taxon>Zingiberaceae</taxon>
        <taxon>Zingiber</taxon>
    </lineage>
</organism>
<dbReference type="InterPro" id="IPR008469">
    <property type="entry name" value="DREPP"/>
</dbReference>
<gene>
    <name evidence="2" type="ORF">ZIOFF_014748</name>
</gene>
<accession>A0A8J5LSE7</accession>
<evidence type="ECO:0000313" key="2">
    <source>
        <dbReference type="EMBL" id="KAG6524804.1"/>
    </source>
</evidence>
<evidence type="ECO:0000313" key="3">
    <source>
        <dbReference type="Proteomes" id="UP000734854"/>
    </source>
</evidence>
<evidence type="ECO:0000256" key="1">
    <source>
        <dbReference type="SAM" id="MobiDB-lite"/>
    </source>
</evidence>
<dbReference type="Proteomes" id="UP000734854">
    <property type="component" value="Unassembled WGS sequence"/>
</dbReference>
<dbReference type="Pfam" id="PF05558">
    <property type="entry name" value="DREPP"/>
    <property type="match status" value="1"/>
</dbReference>
<feature type="compositionally biased region" description="Low complexity" evidence="1">
    <location>
        <begin position="134"/>
        <end position="146"/>
    </location>
</feature>
<dbReference type="AlphaFoldDB" id="A0A8J5LSE7"/>
<dbReference type="GO" id="GO:0005886">
    <property type="term" value="C:plasma membrane"/>
    <property type="evidence" value="ECO:0007669"/>
    <property type="project" value="InterPro"/>
</dbReference>
<name>A0A8J5LSE7_ZINOF</name>
<protein>
    <submittedName>
        <fullName evidence="2">Uncharacterized protein</fullName>
    </submittedName>
</protein>
<reference evidence="2 3" key="1">
    <citation type="submission" date="2020-08" db="EMBL/GenBank/DDBJ databases">
        <title>Plant Genome Project.</title>
        <authorList>
            <person name="Zhang R.-G."/>
        </authorList>
    </citation>
    <scope>NUCLEOTIDE SEQUENCE [LARGE SCALE GENOMIC DNA]</scope>
    <source>
        <tissue evidence="2">Rhizome</tissue>
    </source>
</reference>
<keyword evidence="3" id="KW-1185">Reference proteome</keyword>
<proteinExistence type="predicted"/>
<feature type="region of interest" description="Disordered" evidence="1">
    <location>
        <begin position="127"/>
        <end position="147"/>
    </location>
</feature>
<comment type="caution">
    <text evidence="2">The sequence shown here is derived from an EMBL/GenBank/DDBJ whole genome shotgun (WGS) entry which is preliminary data.</text>
</comment>